<dbReference type="PROSITE" id="PS50977">
    <property type="entry name" value="HTH_TETR_2"/>
    <property type="match status" value="1"/>
</dbReference>
<reference evidence="6 7" key="1">
    <citation type="submission" date="2024-09" db="EMBL/GenBank/DDBJ databases">
        <authorList>
            <person name="Lee S.D."/>
        </authorList>
    </citation>
    <scope>NUCLEOTIDE SEQUENCE [LARGE SCALE GENOMIC DNA]</scope>
    <source>
        <strain evidence="6 7">N1-3</strain>
    </source>
</reference>
<dbReference type="PANTHER" id="PTHR30055:SF238">
    <property type="entry name" value="MYCOFACTOCIN BIOSYNTHESIS TRANSCRIPTIONAL REGULATOR MFTR-RELATED"/>
    <property type="match status" value="1"/>
</dbReference>
<protein>
    <submittedName>
        <fullName evidence="6">TetR family transcriptional regulator</fullName>
    </submittedName>
</protein>
<dbReference type="EMBL" id="JBHEZY010000011">
    <property type="protein sequence ID" value="MFC1434013.1"/>
    <property type="molecule type" value="Genomic_DNA"/>
</dbReference>
<evidence type="ECO:0000256" key="1">
    <source>
        <dbReference type="ARBA" id="ARBA00023015"/>
    </source>
</evidence>
<dbReference type="RefSeq" id="WP_380556276.1">
    <property type="nucleotide sequence ID" value="NZ_JBHEZY010000011.1"/>
</dbReference>
<dbReference type="InterPro" id="IPR050109">
    <property type="entry name" value="HTH-type_TetR-like_transc_reg"/>
</dbReference>
<proteinExistence type="predicted"/>
<accession>A0ABV6X6U5</accession>
<keyword evidence="3" id="KW-0804">Transcription</keyword>
<keyword evidence="1" id="KW-0805">Transcription regulation</keyword>
<comment type="caution">
    <text evidence="6">The sequence shown here is derived from an EMBL/GenBank/DDBJ whole genome shotgun (WGS) entry which is preliminary data.</text>
</comment>
<evidence type="ECO:0000256" key="3">
    <source>
        <dbReference type="ARBA" id="ARBA00023163"/>
    </source>
</evidence>
<dbReference type="PANTHER" id="PTHR30055">
    <property type="entry name" value="HTH-TYPE TRANSCRIPTIONAL REGULATOR RUTR"/>
    <property type="match status" value="1"/>
</dbReference>
<organism evidence="6 7">
    <name type="scientific">Streptacidiphilus alkalitolerans</name>
    <dbReference type="NCBI Taxonomy" id="3342712"/>
    <lineage>
        <taxon>Bacteria</taxon>
        <taxon>Bacillati</taxon>
        <taxon>Actinomycetota</taxon>
        <taxon>Actinomycetes</taxon>
        <taxon>Kitasatosporales</taxon>
        <taxon>Streptomycetaceae</taxon>
        <taxon>Streptacidiphilus</taxon>
    </lineage>
</organism>
<dbReference type="Pfam" id="PF00440">
    <property type="entry name" value="TetR_N"/>
    <property type="match status" value="1"/>
</dbReference>
<dbReference type="InterPro" id="IPR009057">
    <property type="entry name" value="Homeodomain-like_sf"/>
</dbReference>
<dbReference type="Gene3D" id="1.10.357.10">
    <property type="entry name" value="Tetracycline Repressor, domain 2"/>
    <property type="match status" value="1"/>
</dbReference>
<feature type="domain" description="HTH tetR-type" evidence="5">
    <location>
        <begin position="12"/>
        <end position="72"/>
    </location>
</feature>
<feature type="DNA-binding region" description="H-T-H motif" evidence="4">
    <location>
        <begin position="35"/>
        <end position="54"/>
    </location>
</feature>
<sequence length="199" mass="21852">MTEQVKWARHREETRELILRTALRLFAEHGYGRTTVRTIADECGLTERTVYRYFARKEDLVRAERDKTVAVLLGLVRSQPGDTRPLTAVQDALHGLREVDPEGFMGLLHDAPGARTRVPGSPGQDLFEEYAAALAVVIQERLTTEDPVLRGAQARVIGQVAAALTRCACRSSAVLSQGERSADALVGLLDEAFASIQLA</sequence>
<name>A0ABV6X6U5_9ACTN</name>
<dbReference type="Proteomes" id="UP001592530">
    <property type="component" value="Unassembled WGS sequence"/>
</dbReference>
<dbReference type="PRINTS" id="PR00455">
    <property type="entry name" value="HTHTETR"/>
</dbReference>
<evidence type="ECO:0000256" key="4">
    <source>
        <dbReference type="PROSITE-ProRule" id="PRU00335"/>
    </source>
</evidence>
<evidence type="ECO:0000313" key="6">
    <source>
        <dbReference type="EMBL" id="MFC1434013.1"/>
    </source>
</evidence>
<evidence type="ECO:0000259" key="5">
    <source>
        <dbReference type="PROSITE" id="PS50977"/>
    </source>
</evidence>
<gene>
    <name evidence="6" type="ORF">ACEZDB_25510</name>
</gene>
<evidence type="ECO:0000313" key="7">
    <source>
        <dbReference type="Proteomes" id="UP001592530"/>
    </source>
</evidence>
<keyword evidence="2 4" id="KW-0238">DNA-binding</keyword>
<dbReference type="SUPFAM" id="SSF46689">
    <property type="entry name" value="Homeodomain-like"/>
    <property type="match status" value="1"/>
</dbReference>
<dbReference type="InterPro" id="IPR001647">
    <property type="entry name" value="HTH_TetR"/>
</dbReference>
<evidence type="ECO:0000256" key="2">
    <source>
        <dbReference type="ARBA" id="ARBA00023125"/>
    </source>
</evidence>